<accession>A0ABR7EGB5</accession>
<gene>
    <name evidence="2" type="ORF">H8S18_10645</name>
</gene>
<keyword evidence="3" id="KW-1185">Reference proteome</keyword>
<evidence type="ECO:0000256" key="1">
    <source>
        <dbReference type="ARBA" id="ARBA00008007"/>
    </source>
</evidence>
<dbReference type="RefSeq" id="WP_186858245.1">
    <property type="nucleotide sequence ID" value="NZ_JACOON010000005.1"/>
</dbReference>
<dbReference type="Gene3D" id="3.40.50.2020">
    <property type="match status" value="1"/>
</dbReference>
<organism evidence="2 3">
    <name type="scientific">Christensenella tenuis</name>
    <dbReference type="NCBI Taxonomy" id="2763033"/>
    <lineage>
        <taxon>Bacteria</taxon>
        <taxon>Bacillati</taxon>
        <taxon>Bacillota</taxon>
        <taxon>Clostridia</taxon>
        <taxon>Christensenellales</taxon>
        <taxon>Christensenellaceae</taxon>
        <taxon>Christensenella</taxon>
    </lineage>
</organism>
<protein>
    <submittedName>
        <fullName evidence="2">ComF family protein</fullName>
    </submittedName>
</protein>
<name>A0ABR7EGB5_9FIRM</name>
<dbReference type="EMBL" id="JACOON010000005">
    <property type="protein sequence ID" value="MBC5648794.1"/>
    <property type="molecule type" value="Genomic_DNA"/>
</dbReference>
<proteinExistence type="inferred from homology"/>
<comment type="similarity">
    <text evidence="1">Belongs to the ComF/GntX family.</text>
</comment>
<dbReference type="CDD" id="cd06223">
    <property type="entry name" value="PRTases_typeI"/>
    <property type="match status" value="1"/>
</dbReference>
<dbReference type="InterPro" id="IPR000836">
    <property type="entry name" value="PRTase_dom"/>
</dbReference>
<dbReference type="InterPro" id="IPR029057">
    <property type="entry name" value="PRTase-like"/>
</dbReference>
<dbReference type="Proteomes" id="UP000606889">
    <property type="component" value="Unassembled WGS sequence"/>
</dbReference>
<dbReference type="SUPFAM" id="SSF53271">
    <property type="entry name" value="PRTase-like"/>
    <property type="match status" value="1"/>
</dbReference>
<comment type="caution">
    <text evidence="2">The sequence shown here is derived from an EMBL/GenBank/DDBJ whole genome shotgun (WGS) entry which is preliminary data.</text>
</comment>
<reference evidence="2 3" key="1">
    <citation type="submission" date="2020-08" db="EMBL/GenBank/DDBJ databases">
        <title>Genome public.</title>
        <authorList>
            <person name="Liu C."/>
            <person name="Sun Q."/>
        </authorList>
    </citation>
    <scope>NUCLEOTIDE SEQUENCE [LARGE SCALE GENOMIC DNA]</scope>
    <source>
        <strain evidence="2 3">NSJ-35</strain>
    </source>
</reference>
<dbReference type="InterPro" id="IPR051910">
    <property type="entry name" value="ComF/GntX_DNA_util-trans"/>
</dbReference>
<dbReference type="PANTHER" id="PTHR47505:SF1">
    <property type="entry name" value="DNA UTILIZATION PROTEIN YHGH"/>
    <property type="match status" value="1"/>
</dbReference>
<evidence type="ECO:0000313" key="2">
    <source>
        <dbReference type="EMBL" id="MBC5648794.1"/>
    </source>
</evidence>
<sequence>MGKWIDFVRQVMHAGTKCIYCERELPEGELVCAECAREEDELRNRDGFAGGILYAYRYGGVVRTLVHRLKYNDSPHCSLFMAQRMAEFLDGYEVNADAVTFVPMHKKRRRTRGYDQSELLARHLGMLLNIACETMLVRGRETRPQYKLGAQQRWRNVHDAFILAEGAQPEGKNILLIDDVFTTGATVGECMKVLADAGANVMVFTYAKEFPQTEKRIGFPRI</sequence>
<dbReference type="PANTHER" id="PTHR47505">
    <property type="entry name" value="DNA UTILIZATION PROTEIN YHGH"/>
    <property type="match status" value="1"/>
</dbReference>
<evidence type="ECO:0000313" key="3">
    <source>
        <dbReference type="Proteomes" id="UP000606889"/>
    </source>
</evidence>